<accession>A0ABN3GYJ0</accession>
<evidence type="ECO:0000256" key="1">
    <source>
        <dbReference type="ARBA" id="ARBA00007689"/>
    </source>
</evidence>
<reference evidence="3 4" key="1">
    <citation type="journal article" date="2019" name="Int. J. Syst. Evol. Microbiol.">
        <title>The Global Catalogue of Microorganisms (GCM) 10K type strain sequencing project: providing services to taxonomists for standard genome sequencing and annotation.</title>
        <authorList>
            <consortium name="The Broad Institute Genomics Platform"/>
            <consortium name="The Broad Institute Genome Sequencing Center for Infectious Disease"/>
            <person name="Wu L."/>
            <person name="Ma J."/>
        </authorList>
    </citation>
    <scope>NUCLEOTIDE SEQUENCE [LARGE SCALE GENOMIC DNA]</scope>
    <source>
        <strain evidence="3 4">JCM 3272</strain>
    </source>
</reference>
<dbReference type="EMBL" id="BAAARV010000059">
    <property type="protein sequence ID" value="GAA2364242.1"/>
    <property type="molecule type" value="Genomic_DNA"/>
</dbReference>
<proteinExistence type="inferred from homology"/>
<dbReference type="Pfam" id="PF03795">
    <property type="entry name" value="YCII"/>
    <property type="match status" value="1"/>
</dbReference>
<comment type="caution">
    <text evidence="3">The sequence shown here is derived from an EMBL/GenBank/DDBJ whole genome shotgun (WGS) entry which is preliminary data.</text>
</comment>
<dbReference type="Gene3D" id="3.30.70.1060">
    <property type="entry name" value="Dimeric alpha+beta barrel"/>
    <property type="match status" value="1"/>
</dbReference>
<dbReference type="PANTHER" id="PTHR33606:SF3">
    <property type="entry name" value="PROTEIN YCII"/>
    <property type="match status" value="1"/>
</dbReference>
<evidence type="ECO:0000313" key="3">
    <source>
        <dbReference type="EMBL" id="GAA2364242.1"/>
    </source>
</evidence>
<dbReference type="PANTHER" id="PTHR33606">
    <property type="entry name" value="PROTEIN YCII"/>
    <property type="match status" value="1"/>
</dbReference>
<dbReference type="InterPro" id="IPR005545">
    <property type="entry name" value="YCII"/>
</dbReference>
<organism evidence="3 4">
    <name type="scientific">Dactylosporangium salmoneum</name>
    <dbReference type="NCBI Taxonomy" id="53361"/>
    <lineage>
        <taxon>Bacteria</taxon>
        <taxon>Bacillati</taxon>
        <taxon>Actinomycetota</taxon>
        <taxon>Actinomycetes</taxon>
        <taxon>Micromonosporales</taxon>
        <taxon>Micromonosporaceae</taxon>
        <taxon>Dactylosporangium</taxon>
    </lineage>
</organism>
<dbReference type="SUPFAM" id="SSF54909">
    <property type="entry name" value="Dimeric alpha+beta barrel"/>
    <property type="match status" value="1"/>
</dbReference>
<sequence length="168" mass="18287">MLYFVYTADRPGSSALREELVEAHWAYMDGFEFHARGPTLSDDGETATGSLHIVDLPSDGAARAFVTEEPNWRAGVYAAMQIFRFEDLVGRTMWEFPGPEGERFLVTGAAGEPVGDGVIVHGRLRGLDDGAVHGFAACVQAPDADAAARTVRDGRDLTVRPWCFGGRR</sequence>
<gene>
    <name evidence="3" type="ORF">GCM10010170_061840</name>
</gene>
<evidence type="ECO:0000313" key="4">
    <source>
        <dbReference type="Proteomes" id="UP001501444"/>
    </source>
</evidence>
<keyword evidence="4" id="KW-1185">Reference proteome</keyword>
<dbReference type="Proteomes" id="UP001501444">
    <property type="component" value="Unassembled WGS sequence"/>
</dbReference>
<name>A0ABN3GYJ0_9ACTN</name>
<feature type="domain" description="YCII-related" evidence="2">
    <location>
        <begin position="1"/>
        <end position="85"/>
    </location>
</feature>
<comment type="similarity">
    <text evidence="1">Belongs to the YciI family.</text>
</comment>
<evidence type="ECO:0000259" key="2">
    <source>
        <dbReference type="Pfam" id="PF03795"/>
    </source>
</evidence>
<dbReference type="InterPro" id="IPR011008">
    <property type="entry name" value="Dimeric_a/b-barrel"/>
</dbReference>
<dbReference type="InterPro" id="IPR051807">
    <property type="entry name" value="Sec-metab_biosynth-assoc"/>
</dbReference>
<protein>
    <submittedName>
        <fullName evidence="3">YciI family protein</fullName>
    </submittedName>
</protein>